<reference evidence="1 2" key="1">
    <citation type="submission" date="2019-07" db="EMBL/GenBank/DDBJ databases">
        <title>The draft genome sequence of Vibrio algivorus M1486.</title>
        <authorList>
            <person name="Meng X."/>
        </authorList>
    </citation>
    <scope>NUCLEOTIDE SEQUENCE [LARGE SCALE GENOMIC DNA]</scope>
    <source>
        <strain evidence="1 2">M1486</strain>
    </source>
</reference>
<dbReference type="OrthoDB" id="5900139at2"/>
<dbReference type="EMBL" id="VMKJ01000001">
    <property type="protein sequence ID" value="TVO39889.1"/>
    <property type="molecule type" value="Genomic_DNA"/>
</dbReference>
<dbReference type="RefSeq" id="WP_144229585.1">
    <property type="nucleotide sequence ID" value="NZ_VMKJ01000001.1"/>
</dbReference>
<protein>
    <submittedName>
        <fullName evidence="1">Uncharacterized protein</fullName>
    </submittedName>
</protein>
<organism evidence="1 2">
    <name type="scientific">Vibrio algivorus</name>
    <dbReference type="NCBI Taxonomy" id="1667024"/>
    <lineage>
        <taxon>Bacteria</taxon>
        <taxon>Pseudomonadati</taxon>
        <taxon>Pseudomonadota</taxon>
        <taxon>Gammaproteobacteria</taxon>
        <taxon>Vibrionales</taxon>
        <taxon>Vibrionaceae</taxon>
        <taxon>Vibrio</taxon>
    </lineage>
</organism>
<dbReference type="Proteomes" id="UP000319828">
    <property type="component" value="Unassembled WGS sequence"/>
</dbReference>
<dbReference type="AlphaFoldDB" id="A0A557PGW4"/>
<accession>A0A557PGW4</accession>
<name>A0A557PGW4_9VIBR</name>
<sequence>MREMKVGERFIMGSFRYDYDDDGIQYEGGAEVHCYKGKQGIYSLYSSWSLLTPNLHRPLMFASMRFKMAPGGYLSFFQNYDSDFKTFKRTARLLNRLIDMADSEDKAPYLALGVPPHLYGIRIDKNNITVNRYVPEDDSPSRKYRFTDKQLPKPMMECICDFGIASGLINFDNARKRS</sequence>
<gene>
    <name evidence="1" type="ORF">FOF44_00010</name>
</gene>
<evidence type="ECO:0000313" key="1">
    <source>
        <dbReference type="EMBL" id="TVO39889.1"/>
    </source>
</evidence>
<comment type="caution">
    <text evidence="1">The sequence shown here is derived from an EMBL/GenBank/DDBJ whole genome shotgun (WGS) entry which is preliminary data.</text>
</comment>
<proteinExistence type="predicted"/>
<evidence type="ECO:0000313" key="2">
    <source>
        <dbReference type="Proteomes" id="UP000319828"/>
    </source>
</evidence>